<keyword evidence="12" id="KW-0902">Two-component regulatory system</keyword>
<sequence length="467" mass="52886">MNWRLWSFHKKVWAFLLVFTYGAILLSVLLISYIYQEVYVKAEEDRLLTLGNELATLHEPGSLSEPFIEKAEAHNDVSDTQIYAVENPRELSACLPFEIDYQTFISEEERRELLSGERLIKMGYEERLDRHVLAVIVPLVEDRVLDGILYVYVPISTIQEVFLPATPILVLLILALFVIFYVVGLRFTNYLTRPIYEMQLATQKISEGDFSSEVHIHTNDELGQLARSFNDMAIALQKEEERKQEFLSNVSHELRTPLSYVKGYSEVLLEEKDLSAHQKEFVSIIHNESDRLGKLVNDLLDLARLQGDSYPLTLQPTVLSSLIEETITSYLPSARQKKITFSFSSDESVIANIDPNRLKQVIHNLIQNSLHHCKEGDQITISIIQRPLSSITLTISDNGPGIPKEALPHIGERFYRADFARTRKDGGTGLGVAISKAIIAKHGGSLKIESELGQGTTITIKLPLDHK</sequence>
<dbReference type="PANTHER" id="PTHR45528:SF1">
    <property type="entry name" value="SENSOR HISTIDINE KINASE CPXA"/>
    <property type="match status" value="1"/>
</dbReference>
<dbReference type="SMART" id="SM00388">
    <property type="entry name" value="HisKA"/>
    <property type="match status" value="1"/>
</dbReference>
<evidence type="ECO:0000256" key="10">
    <source>
        <dbReference type="ARBA" id="ARBA00022840"/>
    </source>
</evidence>
<organism evidence="17">
    <name type="scientific">Alkalihalophilus sp. As8PL</name>
    <dbReference type="NCBI Taxonomy" id="3237103"/>
    <lineage>
        <taxon>Bacteria</taxon>
        <taxon>Bacillati</taxon>
        <taxon>Bacillota</taxon>
        <taxon>Bacilli</taxon>
        <taxon>Bacillales</taxon>
        <taxon>Bacillaceae</taxon>
        <taxon>Alkalihalophilus</taxon>
    </lineage>
</organism>
<dbReference type="InterPro" id="IPR004358">
    <property type="entry name" value="Sig_transdc_His_kin-like_C"/>
</dbReference>
<evidence type="ECO:0000256" key="12">
    <source>
        <dbReference type="ARBA" id="ARBA00023012"/>
    </source>
</evidence>
<keyword evidence="9 17" id="KW-0418">Kinase</keyword>
<dbReference type="SMART" id="SM00304">
    <property type="entry name" value="HAMP"/>
    <property type="match status" value="1"/>
</dbReference>
<feature type="domain" description="HAMP" evidence="16">
    <location>
        <begin position="189"/>
        <end position="241"/>
    </location>
</feature>
<keyword evidence="10" id="KW-0067">ATP-binding</keyword>
<dbReference type="InterPro" id="IPR003660">
    <property type="entry name" value="HAMP_dom"/>
</dbReference>
<name>A0AB39BVM6_9BACI</name>
<dbReference type="GO" id="GO:0000155">
    <property type="term" value="F:phosphorelay sensor kinase activity"/>
    <property type="evidence" value="ECO:0007669"/>
    <property type="project" value="InterPro"/>
</dbReference>
<evidence type="ECO:0000256" key="13">
    <source>
        <dbReference type="ARBA" id="ARBA00023136"/>
    </source>
</evidence>
<dbReference type="Pfam" id="PF00512">
    <property type="entry name" value="HisKA"/>
    <property type="match status" value="1"/>
</dbReference>
<evidence type="ECO:0000256" key="1">
    <source>
        <dbReference type="ARBA" id="ARBA00000085"/>
    </source>
</evidence>
<keyword evidence="5" id="KW-0597">Phosphoprotein</keyword>
<dbReference type="AlphaFoldDB" id="A0AB39BVM6"/>
<dbReference type="InterPro" id="IPR003661">
    <property type="entry name" value="HisK_dim/P_dom"/>
</dbReference>
<evidence type="ECO:0000259" key="16">
    <source>
        <dbReference type="PROSITE" id="PS50885"/>
    </source>
</evidence>
<dbReference type="PROSITE" id="PS50885">
    <property type="entry name" value="HAMP"/>
    <property type="match status" value="1"/>
</dbReference>
<dbReference type="CDD" id="cd06225">
    <property type="entry name" value="HAMP"/>
    <property type="match status" value="1"/>
</dbReference>
<proteinExistence type="predicted"/>
<accession>A0AB39BVM6</accession>
<evidence type="ECO:0000256" key="2">
    <source>
        <dbReference type="ARBA" id="ARBA00004651"/>
    </source>
</evidence>
<dbReference type="SUPFAM" id="SSF55874">
    <property type="entry name" value="ATPase domain of HSP90 chaperone/DNA topoisomerase II/histidine kinase"/>
    <property type="match status" value="1"/>
</dbReference>
<dbReference type="EMBL" id="CP162551">
    <property type="protein sequence ID" value="XDI37356.1"/>
    <property type="molecule type" value="Genomic_DNA"/>
</dbReference>
<dbReference type="Gene3D" id="3.30.565.10">
    <property type="entry name" value="Histidine kinase-like ATPase, C-terminal domain"/>
    <property type="match status" value="1"/>
</dbReference>
<dbReference type="SUPFAM" id="SSF47384">
    <property type="entry name" value="Homodimeric domain of signal transducing histidine kinase"/>
    <property type="match status" value="1"/>
</dbReference>
<keyword evidence="11 14" id="KW-1133">Transmembrane helix</keyword>
<dbReference type="InterPro" id="IPR036890">
    <property type="entry name" value="HATPase_C_sf"/>
</dbReference>
<evidence type="ECO:0000313" key="17">
    <source>
        <dbReference type="EMBL" id="XDI37356.1"/>
    </source>
</evidence>
<dbReference type="PROSITE" id="PS50109">
    <property type="entry name" value="HIS_KIN"/>
    <property type="match status" value="1"/>
</dbReference>
<comment type="subcellular location">
    <subcellularLocation>
        <location evidence="2">Cell membrane</location>
        <topology evidence="2">Multi-pass membrane protein</topology>
    </subcellularLocation>
</comment>
<dbReference type="Pfam" id="PF00672">
    <property type="entry name" value="HAMP"/>
    <property type="match status" value="1"/>
</dbReference>
<dbReference type="Pfam" id="PF02518">
    <property type="entry name" value="HATPase_c"/>
    <property type="match status" value="1"/>
</dbReference>
<dbReference type="FunFam" id="3.30.565.10:FF:000006">
    <property type="entry name" value="Sensor histidine kinase WalK"/>
    <property type="match status" value="1"/>
</dbReference>
<dbReference type="SMART" id="SM00387">
    <property type="entry name" value="HATPase_c"/>
    <property type="match status" value="1"/>
</dbReference>
<feature type="transmembrane region" description="Helical" evidence="14">
    <location>
        <begin position="161"/>
        <end position="183"/>
    </location>
</feature>
<dbReference type="PANTHER" id="PTHR45528">
    <property type="entry name" value="SENSOR HISTIDINE KINASE CPXA"/>
    <property type="match status" value="1"/>
</dbReference>
<keyword evidence="13 14" id="KW-0472">Membrane</keyword>
<dbReference type="PRINTS" id="PR00344">
    <property type="entry name" value="BCTRLSENSOR"/>
</dbReference>
<dbReference type="Gene3D" id="1.10.287.130">
    <property type="match status" value="1"/>
</dbReference>
<dbReference type="EC" id="2.7.13.3" evidence="3"/>
<dbReference type="InterPro" id="IPR005467">
    <property type="entry name" value="His_kinase_dom"/>
</dbReference>
<evidence type="ECO:0000256" key="8">
    <source>
        <dbReference type="ARBA" id="ARBA00022741"/>
    </source>
</evidence>
<reference evidence="17" key="1">
    <citation type="submission" date="2024-07" db="EMBL/GenBank/DDBJ databases">
        <title>Identification and characteristics of an arsenic-resistant bacterial isolate, which belongs to a novel species.</title>
        <authorList>
            <person name="Juszczyk A."/>
            <person name="Kowalczyk A."/>
            <person name="Was K."/>
            <person name="Kosowicz W."/>
            <person name="Budzyn A."/>
            <person name="Latowski D."/>
        </authorList>
    </citation>
    <scope>NUCLEOTIDE SEQUENCE</scope>
    <source>
        <strain evidence="17">As8PL</strain>
    </source>
</reference>
<feature type="transmembrane region" description="Helical" evidence="14">
    <location>
        <begin position="12"/>
        <end position="35"/>
    </location>
</feature>
<protein>
    <recommendedName>
        <fullName evidence="3">histidine kinase</fullName>
        <ecNumber evidence="3">2.7.13.3</ecNumber>
    </recommendedName>
</protein>
<gene>
    <name evidence="17" type="ORF">AB3N04_03295</name>
</gene>
<evidence type="ECO:0000256" key="4">
    <source>
        <dbReference type="ARBA" id="ARBA00022475"/>
    </source>
</evidence>
<dbReference type="InterPro" id="IPR036097">
    <property type="entry name" value="HisK_dim/P_sf"/>
</dbReference>
<evidence type="ECO:0000259" key="15">
    <source>
        <dbReference type="PROSITE" id="PS50109"/>
    </source>
</evidence>
<keyword evidence="7 14" id="KW-0812">Transmembrane</keyword>
<evidence type="ECO:0000256" key="9">
    <source>
        <dbReference type="ARBA" id="ARBA00022777"/>
    </source>
</evidence>
<feature type="domain" description="Histidine kinase" evidence="15">
    <location>
        <begin position="249"/>
        <end position="466"/>
    </location>
</feature>
<dbReference type="InterPro" id="IPR050398">
    <property type="entry name" value="HssS/ArlS-like"/>
</dbReference>
<evidence type="ECO:0000256" key="6">
    <source>
        <dbReference type="ARBA" id="ARBA00022679"/>
    </source>
</evidence>
<keyword evidence="8" id="KW-0547">Nucleotide-binding</keyword>
<evidence type="ECO:0000256" key="7">
    <source>
        <dbReference type="ARBA" id="ARBA00022692"/>
    </source>
</evidence>
<dbReference type="SUPFAM" id="SSF158472">
    <property type="entry name" value="HAMP domain-like"/>
    <property type="match status" value="1"/>
</dbReference>
<dbReference type="CDD" id="cd00075">
    <property type="entry name" value="HATPase"/>
    <property type="match status" value="1"/>
</dbReference>
<comment type="catalytic activity">
    <reaction evidence="1">
        <text>ATP + protein L-histidine = ADP + protein N-phospho-L-histidine.</text>
        <dbReference type="EC" id="2.7.13.3"/>
    </reaction>
</comment>
<dbReference type="GO" id="GO:0005524">
    <property type="term" value="F:ATP binding"/>
    <property type="evidence" value="ECO:0007669"/>
    <property type="project" value="UniProtKB-KW"/>
</dbReference>
<evidence type="ECO:0000256" key="14">
    <source>
        <dbReference type="SAM" id="Phobius"/>
    </source>
</evidence>
<keyword evidence="6" id="KW-0808">Transferase</keyword>
<dbReference type="InterPro" id="IPR003594">
    <property type="entry name" value="HATPase_dom"/>
</dbReference>
<keyword evidence="4" id="KW-1003">Cell membrane</keyword>
<evidence type="ECO:0000256" key="11">
    <source>
        <dbReference type="ARBA" id="ARBA00022989"/>
    </source>
</evidence>
<dbReference type="GO" id="GO:0005886">
    <property type="term" value="C:plasma membrane"/>
    <property type="evidence" value="ECO:0007669"/>
    <property type="project" value="UniProtKB-SubCell"/>
</dbReference>
<dbReference type="Gene3D" id="6.10.340.10">
    <property type="match status" value="1"/>
</dbReference>
<evidence type="ECO:0000256" key="5">
    <source>
        <dbReference type="ARBA" id="ARBA00022553"/>
    </source>
</evidence>
<dbReference type="RefSeq" id="WP_368504711.1">
    <property type="nucleotide sequence ID" value="NZ_CP162551.1"/>
</dbReference>
<dbReference type="FunFam" id="1.10.287.130:FF:000001">
    <property type="entry name" value="Two-component sensor histidine kinase"/>
    <property type="match status" value="1"/>
</dbReference>
<evidence type="ECO:0000256" key="3">
    <source>
        <dbReference type="ARBA" id="ARBA00012438"/>
    </source>
</evidence>
<dbReference type="CDD" id="cd00082">
    <property type="entry name" value="HisKA"/>
    <property type="match status" value="1"/>
</dbReference>